<dbReference type="Proteomes" id="UP000287352">
    <property type="component" value="Unassembled WGS sequence"/>
</dbReference>
<dbReference type="SUPFAM" id="SSF51905">
    <property type="entry name" value="FAD/NAD(P)-binding domain"/>
    <property type="match status" value="1"/>
</dbReference>
<keyword evidence="8" id="KW-0812">Transmembrane</keyword>
<keyword evidence="4" id="KW-0274">FAD</keyword>
<name>A0A402A1L9_9CHLR</name>
<feature type="transmembrane region" description="Helical" evidence="8">
    <location>
        <begin position="368"/>
        <end position="388"/>
    </location>
</feature>
<comment type="similarity">
    <text evidence="1">Belongs to the NADH dehydrogenase family.</text>
</comment>
<dbReference type="InterPro" id="IPR045024">
    <property type="entry name" value="NDH-2"/>
</dbReference>
<dbReference type="GO" id="GO:0050136">
    <property type="term" value="F:NADH dehydrogenase (quinone) (non-electrogenic) activity"/>
    <property type="evidence" value="ECO:0007669"/>
    <property type="project" value="UniProtKB-EC"/>
</dbReference>
<keyword evidence="5" id="KW-0560">Oxidoreductase</keyword>
<evidence type="ECO:0000259" key="9">
    <source>
        <dbReference type="Pfam" id="PF07992"/>
    </source>
</evidence>
<evidence type="ECO:0000256" key="6">
    <source>
        <dbReference type="ARBA" id="ARBA00023027"/>
    </source>
</evidence>
<reference evidence="11" key="1">
    <citation type="submission" date="2018-12" db="EMBL/GenBank/DDBJ databases">
        <title>Tengunoibacter tsumagoiensis gen. nov., sp. nov., Dictyobacter kobayashii sp. nov., D. alpinus sp. nov., and D. joshuensis sp. nov. and description of Dictyobacteraceae fam. nov. within the order Ktedonobacterales isolated from Tengu-no-mugimeshi.</title>
        <authorList>
            <person name="Wang C.M."/>
            <person name="Zheng Y."/>
            <person name="Sakai Y."/>
            <person name="Toyoda A."/>
            <person name="Minakuchi Y."/>
            <person name="Abe K."/>
            <person name="Yokota A."/>
            <person name="Yabe S."/>
        </authorList>
    </citation>
    <scope>NUCLEOTIDE SEQUENCE [LARGE SCALE GENOMIC DNA]</scope>
    <source>
        <strain evidence="11">Uno3</strain>
    </source>
</reference>
<dbReference type="AlphaFoldDB" id="A0A402A1L9"/>
<protein>
    <recommendedName>
        <fullName evidence="2">NADH:ubiquinone reductase (non-electrogenic)</fullName>
        <ecNumber evidence="2">1.6.5.9</ecNumber>
    </recommendedName>
</protein>
<dbReference type="InterPro" id="IPR023753">
    <property type="entry name" value="FAD/NAD-binding_dom"/>
</dbReference>
<organism evidence="10 11">
    <name type="scientific">Tengunoibacter tsumagoiensis</name>
    <dbReference type="NCBI Taxonomy" id="2014871"/>
    <lineage>
        <taxon>Bacteria</taxon>
        <taxon>Bacillati</taxon>
        <taxon>Chloroflexota</taxon>
        <taxon>Ktedonobacteria</taxon>
        <taxon>Ktedonobacterales</taxon>
        <taxon>Dictyobacteraceae</taxon>
        <taxon>Tengunoibacter</taxon>
    </lineage>
</organism>
<dbReference type="EMBL" id="BIFR01000001">
    <property type="protein sequence ID" value="GCE12952.1"/>
    <property type="molecule type" value="Genomic_DNA"/>
</dbReference>
<dbReference type="PRINTS" id="PR00368">
    <property type="entry name" value="FADPNR"/>
</dbReference>
<evidence type="ECO:0000256" key="4">
    <source>
        <dbReference type="ARBA" id="ARBA00022827"/>
    </source>
</evidence>
<dbReference type="RefSeq" id="WP_126580529.1">
    <property type="nucleotide sequence ID" value="NZ_BIFR01000001.1"/>
</dbReference>
<feature type="domain" description="FAD/NAD(P)-binding" evidence="9">
    <location>
        <begin position="18"/>
        <end position="334"/>
    </location>
</feature>
<evidence type="ECO:0000313" key="10">
    <source>
        <dbReference type="EMBL" id="GCE12952.1"/>
    </source>
</evidence>
<evidence type="ECO:0000256" key="3">
    <source>
        <dbReference type="ARBA" id="ARBA00022630"/>
    </source>
</evidence>
<evidence type="ECO:0000256" key="1">
    <source>
        <dbReference type="ARBA" id="ARBA00005272"/>
    </source>
</evidence>
<proteinExistence type="inferred from homology"/>
<dbReference type="Pfam" id="PF07992">
    <property type="entry name" value="Pyr_redox_2"/>
    <property type="match status" value="1"/>
</dbReference>
<dbReference type="PANTHER" id="PTHR43706">
    <property type="entry name" value="NADH DEHYDROGENASE"/>
    <property type="match status" value="1"/>
</dbReference>
<gene>
    <name evidence="10" type="ORF">KTT_28110</name>
</gene>
<comment type="caution">
    <text evidence="10">The sequence shown here is derived from an EMBL/GenBank/DDBJ whole genome shotgun (WGS) entry which is preliminary data.</text>
</comment>
<evidence type="ECO:0000256" key="5">
    <source>
        <dbReference type="ARBA" id="ARBA00023002"/>
    </source>
</evidence>
<feature type="transmembrane region" description="Helical" evidence="8">
    <location>
        <begin position="394"/>
        <end position="414"/>
    </location>
</feature>
<keyword evidence="6" id="KW-0520">NAD</keyword>
<evidence type="ECO:0000256" key="2">
    <source>
        <dbReference type="ARBA" id="ARBA00012637"/>
    </source>
</evidence>
<sequence>MKTNASSLSKEQLAKLPHVVIIGAGFGGLQAARALGNAPVRVTVIDRTNHHLFQPLLYQVATAGLSPADISVPIRHVLRKYKNISVIMDEVTGIDVEGRHVLMDDLSLSYDYLIVATGAHENYFGHAKEWRPLAPGLKSLDDARGIRRKILQAFETAELETDPERIQELLTFIVVGGGPTGVEMAGAIAEVAHKTLASEFRHIDTSMARIILVEALPRILGTFPESLGRKVVKELTHLGVDVRLNTALEAIDEHGVIAAGQRIPAHTVIWTAGVQASPAGTWLQGEVDRAGRVKVQEDLTLPGHPEIYVIGDTASATQDGKPLPGVAPVAMQEGRYVAKSIKERVQSTKQPAPFRYKNKGYMATVGRAYGIVDLGFLHITGFLGWIMWLGVHVVYLIGFSNRIIVMLQWAWAYLTFQRRARIITYVADSLPLVKPEEAPRQPVQSR</sequence>
<comment type="catalytic activity">
    <reaction evidence="7">
        <text>a quinone + NADH + H(+) = a quinol + NAD(+)</text>
        <dbReference type="Rhea" id="RHEA:46160"/>
        <dbReference type="ChEBI" id="CHEBI:15378"/>
        <dbReference type="ChEBI" id="CHEBI:24646"/>
        <dbReference type="ChEBI" id="CHEBI:57540"/>
        <dbReference type="ChEBI" id="CHEBI:57945"/>
        <dbReference type="ChEBI" id="CHEBI:132124"/>
        <dbReference type="EC" id="1.6.5.9"/>
    </reaction>
</comment>
<dbReference type="Gene3D" id="3.50.50.100">
    <property type="match status" value="1"/>
</dbReference>
<evidence type="ECO:0000256" key="8">
    <source>
        <dbReference type="SAM" id="Phobius"/>
    </source>
</evidence>
<dbReference type="InterPro" id="IPR036188">
    <property type="entry name" value="FAD/NAD-bd_sf"/>
</dbReference>
<keyword evidence="3" id="KW-0285">Flavoprotein</keyword>
<accession>A0A402A1L9</accession>
<evidence type="ECO:0000313" key="11">
    <source>
        <dbReference type="Proteomes" id="UP000287352"/>
    </source>
</evidence>
<evidence type="ECO:0000256" key="7">
    <source>
        <dbReference type="ARBA" id="ARBA00047599"/>
    </source>
</evidence>
<keyword evidence="11" id="KW-1185">Reference proteome</keyword>
<dbReference type="PRINTS" id="PR00411">
    <property type="entry name" value="PNDRDTASEI"/>
</dbReference>
<keyword evidence="8" id="KW-0472">Membrane</keyword>
<dbReference type="OrthoDB" id="9784880at2"/>
<keyword evidence="8" id="KW-1133">Transmembrane helix</keyword>
<dbReference type="PANTHER" id="PTHR43706:SF47">
    <property type="entry name" value="EXTERNAL NADH-UBIQUINONE OXIDOREDUCTASE 1, MITOCHONDRIAL-RELATED"/>
    <property type="match status" value="1"/>
</dbReference>
<dbReference type="EC" id="1.6.5.9" evidence="2"/>